<sequence length="285" mass="32891">MRFAFIHGHRHEWPIERLCQVLRVSARGYRAWTSRPVCQRQRTDLKMLAHIRAHYALSNGSYGRPRMTMELREAGLDVGERRVGRLMKDNGIRPVRTRRHKVTTDSYHQSDIVANLLDGDFLAEGPNQKWAGDISYIWTAEGWLYLAVVIDLFSRRVIGWAASDRMKKDLAIRALDMAVRLRNPVPGCIFHSDRGSQYCSHDFRKKLLAHGVLASMSGKGNCFDNAAVETFFKSLKAEWLWRQNWPTRRQATAAIFQYINGFYNPRRRHSYLGGISPLAFEARVA</sequence>
<gene>
    <name evidence="2" type="ORF">AcetOrient_orf00519</name>
</gene>
<dbReference type="SUPFAM" id="SSF53098">
    <property type="entry name" value="Ribonuclease H-like"/>
    <property type="match status" value="1"/>
</dbReference>
<dbReference type="InterPro" id="IPR050900">
    <property type="entry name" value="Transposase_IS3/IS150/IS904"/>
</dbReference>
<dbReference type="AlphaFoldDB" id="A0A2Z5ZEA0"/>
<name>A0A2Z5ZEA0_9PROT</name>
<organism evidence="2 3">
    <name type="scientific">Acetobacter orientalis</name>
    <dbReference type="NCBI Taxonomy" id="146474"/>
    <lineage>
        <taxon>Bacteria</taxon>
        <taxon>Pseudomonadati</taxon>
        <taxon>Pseudomonadota</taxon>
        <taxon>Alphaproteobacteria</taxon>
        <taxon>Acetobacterales</taxon>
        <taxon>Acetobacteraceae</taxon>
        <taxon>Acetobacter</taxon>
    </lineage>
</organism>
<dbReference type="GO" id="GO:0015074">
    <property type="term" value="P:DNA integration"/>
    <property type="evidence" value="ECO:0007669"/>
    <property type="project" value="InterPro"/>
</dbReference>
<dbReference type="EMBL" id="AP018515">
    <property type="protein sequence ID" value="BBC78706.1"/>
    <property type="molecule type" value="Genomic_DNA"/>
</dbReference>
<dbReference type="InterPro" id="IPR048020">
    <property type="entry name" value="Transpos_IS3"/>
</dbReference>
<accession>A0A2Z5ZEA0</accession>
<dbReference type="Pfam" id="PF13276">
    <property type="entry name" value="HTH_21"/>
    <property type="match status" value="1"/>
</dbReference>
<evidence type="ECO:0000313" key="2">
    <source>
        <dbReference type="EMBL" id="BBC78706.1"/>
    </source>
</evidence>
<dbReference type="Gene3D" id="3.30.420.10">
    <property type="entry name" value="Ribonuclease H-like superfamily/Ribonuclease H"/>
    <property type="match status" value="1"/>
</dbReference>
<reference evidence="2 3" key="1">
    <citation type="submission" date="2018-02" db="EMBL/GenBank/DDBJ databases">
        <title>Acetobacter orientalis genome.</title>
        <authorList>
            <person name="Nakashima N."/>
            <person name="Tamura T."/>
        </authorList>
    </citation>
    <scope>NUCLEOTIDE SEQUENCE [LARGE SCALE GENOMIC DNA]</scope>
    <source>
        <strain evidence="2 3">FAN1</strain>
    </source>
</reference>
<protein>
    <submittedName>
        <fullName evidence="2">Integrase</fullName>
    </submittedName>
</protein>
<dbReference type="InterPro" id="IPR001584">
    <property type="entry name" value="Integrase_cat-core"/>
</dbReference>
<dbReference type="NCBIfam" id="NF033516">
    <property type="entry name" value="transpos_IS3"/>
    <property type="match status" value="1"/>
</dbReference>
<dbReference type="GO" id="GO:0003676">
    <property type="term" value="F:nucleic acid binding"/>
    <property type="evidence" value="ECO:0007669"/>
    <property type="project" value="InterPro"/>
</dbReference>
<dbReference type="PROSITE" id="PS50994">
    <property type="entry name" value="INTEGRASE"/>
    <property type="match status" value="1"/>
</dbReference>
<evidence type="ECO:0000313" key="3">
    <source>
        <dbReference type="Proteomes" id="UP000270034"/>
    </source>
</evidence>
<dbReference type="InterPro" id="IPR025948">
    <property type="entry name" value="HTH-like_dom"/>
</dbReference>
<proteinExistence type="predicted"/>
<dbReference type="KEGG" id="aot:AcetOri_orf00519"/>
<dbReference type="Pfam" id="PF13333">
    <property type="entry name" value="rve_2"/>
    <property type="match status" value="1"/>
</dbReference>
<dbReference type="Pfam" id="PF00665">
    <property type="entry name" value="rve"/>
    <property type="match status" value="1"/>
</dbReference>
<dbReference type="InterPro" id="IPR036397">
    <property type="entry name" value="RNaseH_sf"/>
</dbReference>
<feature type="domain" description="Integrase catalytic" evidence="1">
    <location>
        <begin position="122"/>
        <end position="285"/>
    </location>
</feature>
<dbReference type="PANTHER" id="PTHR46889:SF4">
    <property type="entry name" value="TRANSPOSASE INSO FOR INSERTION SEQUENCE ELEMENT IS911B-RELATED"/>
    <property type="match status" value="1"/>
</dbReference>
<dbReference type="Proteomes" id="UP000270034">
    <property type="component" value="Chromosome"/>
</dbReference>
<dbReference type="PANTHER" id="PTHR46889">
    <property type="entry name" value="TRANSPOSASE INSF FOR INSERTION SEQUENCE IS3B-RELATED"/>
    <property type="match status" value="1"/>
</dbReference>
<dbReference type="InterPro" id="IPR012337">
    <property type="entry name" value="RNaseH-like_sf"/>
</dbReference>
<evidence type="ECO:0000259" key="1">
    <source>
        <dbReference type="PROSITE" id="PS50994"/>
    </source>
</evidence>